<dbReference type="EMBL" id="CAMXCT020001719">
    <property type="protein sequence ID" value="CAL1145865.1"/>
    <property type="molecule type" value="Genomic_DNA"/>
</dbReference>
<feature type="region of interest" description="Disordered" evidence="1">
    <location>
        <begin position="192"/>
        <end position="229"/>
    </location>
</feature>
<protein>
    <submittedName>
        <fullName evidence="4">SUZ domain-containing protein</fullName>
    </submittedName>
</protein>
<organism evidence="3">
    <name type="scientific">Cladocopium goreaui</name>
    <dbReference type="NCBI Taxonomy" id="2562237"/>
    <lineage>
        <taxon>Eukaryota</taxon>
        <taxon>Sar</taxon>
        <taxon>Alveolata</taxon>
        <taxon>Dinophyceae</taxon>
        <taxon>Suessiales</taxon>
        <taxon>Symbiodiniaceae</taxon>
        <taxon>Cladocopium</taxon>
    </lineage>
</organism>
<keyword evidence="5" id="KW-1185">Reference proteome</keyword>
<dbReference type="PROSITE" id="PS51673">
    <property type="entry name" value="SUZ"/>
    <property type="match status" value="1"/>
</dbReference>
<evidence type="ECO:0000256" key="1">
    <source>
        <dbReference type="SAM" id="MobiDB-lite"/>
    </source>
</evidence>
<sequence>MPEEGEGGKDVAEKEEEGGCKKCCFAFLDCMAMIITSIIACCSACWRVTKEYAIYPVKQSLVDTFDSVQETLFPYKQGVKVPYSYTEAGDGIRGWHFLHFLSQGRFQITKLTERRARMSDDDWLTDRTAAGSQSTSNADGGTQKVVAPPKLLLRPKPEETSTNSEKVEKPAPKTLKQKEAEYAAARARIFGYSANGGTGRGRGRASQGRGQSRAQQNNTSAMGLSAVWI</sequence>
<dbReference type="EMBL" id="CAMXCT010001719">
    <property type="protein sequence ID" value="CAI3992490.1"/>
    <property type="molecule type" value="Genomic_DNA"/>
</dbReference>
<comment type="caution">
    <text evidence="3">The sequence shown here is derived from an EMBL/GenBank/DDBJ whole genome shotgun (WGS) entry which is preliminary data.</text>
</comment>
<accession>A0A9P1CJ27</accession>
<gene>
    <name evidence="3" type="ORF">C1SCF055_LOCUS19317</name>
</gene>
<proteinExistence type="predicted"/>
<evidence type="ECO:0000313" key="5">
    <source>
        <dbReference type="Proteomes" id="UP001152797"/>
    </source>
</evidence>
<feature type="domain" description="SUZ" evidence="2">
    <location>
        <begin position="127"/>
        <end position="194"/>
    </location>
</feature>
<evidence type="ECO:0000259" key="2">
    <source>
        <dbReference type="PROSITE" id="PS51673"/>
    </source>
</evidence>
<reference evidence="3" key="1">
    <citation type="submission" date="2022-10" db="EMBL/GenBank/DDBJ databases">
        <authorList>
            <person name="Chen Y."/>
            <person name="Dougan E. K."/>
            <person name="Chan C."/>
            <person name="Rhodes N."/>
            <person name="Thang M."/>
        </authorList>
    </citation>
    <scope>NUCLEOTIDE SEQUENCE</scope>
</reference>
<dbReference type="AlphaFoldDB" id="A0A9P1CJ27"/>
<dbReference type="InterPro" id="IPR024771">
    <property type="entry name" value="SUZ"/>
</dbReference>
<dbReference type="Proteomes" id="UP001152797">
    <property type="component" value="Unassembled WGS sequence"/>
</dbReference>
<dbReference type="Pfam" id="PF12752">
    <property type="entry name" value="SUZ"/>
    <property type="match status" value="1"/>
</dbReference>
<feature type="compositionally biased region" description="Polar residues" evidence="1">
    <location>
        <begin position="130"/>
        <end position="140"/>
    </location>
</feature>
<reference evidence="4 5" key="2">
    <citation type="submission" date="2024-05" db="EMBL/GenBank/DDBJ databases">
        <authorList>
            <person name="Chen Y."/>
            <person name="Shah S."/>
            <person name="Dougan E. K."/>
            <person name="Thang M."/>
            <person name="Chan C."/>
        </authorList>
    </citation>
    <scope>NUCLEOTIDE SEQUENCE [LARGE SCALE GENOMIC DNA]</scope>
</reference>
<evidence type="ECO:0000313" key="4">
    <source>
        <dbReference type="EMBL" id="CAL4779802.1"/>
    </source>
</evidence>
<feature type="region of interest" description="Disordered" evidence="1">
    <location>
        <begin position="127"/>
        <end position="176"/>
    </location>
</feature>
<dbReference type="EMBL" id="CAMXCT030001719">
    <property type="protein sequence ID" value="CAL4779802.1"/>
    <property type="molecule type" value="Genomic_DNA"/>
</dbReference>
<name>A0A9P1CJ27_9DINO</name>
<feature type="compositionally biased region" description="Basic and acidic residues" evidence="1">
    <location>
        <begin position="155"/>
        <end position="176"/>
    </location>
</feature>
<dbReference type="OrthoDB" id="422027at2759"/>
<feature type="compositionally biased region" description="Low complexity" evidence="1">
    <location>
        <begin position="204"/>
        <end position="218"/>
    </location>
</feature>
<evidence type="ECO:0000313" key="3">
    <source>
        <dbReference type="EMBL" id="CAI3992490.1"/>
    </source>
</evidence>